<dbReference type="GO" id="GO:0030172">
    <property type="term" value="F:troponin C binding"/>
    <property type="evidence" value="ECO:0007669"/>
    <property type="project" value="UniProtKB-ARBA"/>
</dbReference>
<keyword evidence="6" id="KW-0472">Membrane</keyword>
<dbReference type="Pfam" id="PF00992">
    <property type="entry name" value="Troponin"/>
    <property type="match status" value="1"/>
</dbReference>
<comment type="similarity">
    <text evidence="1">Belongs to the troponin I family.</text>
</comment>
<dbReference type="AlphaFoldDB" id="A0A1I7YW41"/>
<proteinExistence type="inferred from homology"/>
<comment type="function">
    <text evidence="4">Troponin I is the inhibitory subunit of troponin, the thin filament regulatory complex which confers calcium-sensitivity to muscle actomyosin ATPase activity.</text>
</comment>
<keyword evidence="2" id="KW-0514">Muscle protein</keyword>
<evidence type="ECO:0000256" key="4">
    <source>
        <dbReference type="ARBA" id="ARBA00058564"/>
    </source>
</evidence>
<name>A0A1I7YW41_9BILA</name>
<dbReference type="FunFam" id="1.20.5.350:FF:000005">
    <property type="entry name" value="Troponin I 1"/>
    <property type="match status" value="1"/>
</dbReference>
<keyword evidence="6" id="KW-1133">Transmembrane helix</keyword>
<dbReference type="GO" id="GO:0006936">
    <property type="term" value="P:muscle contraction"/>
    <property type="evidence" value="ECO:0007669"/>
    <property type="project" value="TreeGrafter"/>
</dbReference>
<dbReference type="InterPro" id="IPR038077">
    <property type="entry name" value="Troponin_sf"/>
</dbReference>
<reference evidence="8" key="1">
    <citation type="submission" date="2016-11" db="UniProtKB">
        <authorList>
            <consortium name="WormBaseParasite"/>
        </authorList>
    </citation>
    <scope>IDENTIFICATION</scope>
</reference>
<dbReference type="InterPro" id="IPR050875">
    <property type="entry name" value="Troponin_I"/>
</dbReference>
<evidence type="ECO:0000256" key="3">
    <source>
        <dbReference type="ARBA" id="ARBA00023203"/>
    </source>
</evidence>
<feature type="compositionally biased region" description="Basic residues" evidence="5">
    <location>
        <begin position="42"/>
        <end position="58"/>
    </location>
</feature>
<sequence length="408" mass="47237">MFVVIANESIIHWPSLICFTDDFTDDVLADCRRGTVNSVLKRNGKPTKSPSRRPNKTVRRSERVPRNVPKRSVFRERRKLRGIRGRVENSKRLVVYSLLALALLPASGAVVFFVASVILCTKIGESVDDWWIAGGHQQPKVHATAGNKMENETLRYGGPQSDDESEAQRKAEERERKKAEVRKRLEEAGSKKKAKKGFLTPERKKKLRKLLMSKAAEDLKQQQLLKEQERQRILAQRIVPLPDMDSVDDHGKLESIYNEMFNRLCKLEEEKYDINQLVHQKDQEINELTIAVNDLRGKFVKPTLRKVSKYDNRFKKMADKSADKQDFRANLKIVKKENALEKLANVQKKSEKPDWSKKNRDESEEKREDDAQNEDEEAVEGEHIEEAIPEEGEEEGEFEEDEDEEEEE</sequence>
<feature type="region of interest" description="Disordered" evidence="5">
    <location>
        <begin position="342"/>
        <end position="408"/>
    </location>
</feature>
<feature type="transmembrane region" description="Helical" evidence="6">
    <location>
        <begin position="93"/>
        <end position="119"/>
    </location>
</feature>
<dbReference type="Proteomes" id="UP000095287">
    <property type="component" value="Unplaced"/>
</dbReference>
<accession>A0A1I7YW41</accession>
<feature type="region of interest" description="Disordered" evidence="5">
    <location>
        <begin position="152"/>
        <end position="198"/>
    </location>
</feature>
<dbReference type="InterPro" id="IPR001978">
    <property type="entry name" value="Troponin"/>
</dbReference>
<feature type="region of interest" description="Disordered" evidence="5">
    <location>
        <begin position="39"/>
        <end position="70"/>
    </location>
</feature>
<dbReference type="SUPFAM" id="SSF90250">
    <property type="entry name" value="Troponin coil-coiled subunits"/>
    <property type="match status" value="1"/>
</dbReference>
<dbReference type="GO" id="GO:0005861">
    <property type="term" value="C:troponin complex"/>
    <property type="evidence" value="ECO:0007669"/>
    <property type="project" value="InterPro"/>
</dbReference>
<dbReference type="PANTHER" id="PTHR13738">
    <property type="entry name" value="TROPONIN I"/>
    <property type="match status" value="1"/>
</dbReference>
<dbReference type="Gene3D" id="1.20.5.350">
    <property type="match status" value="1"/>
</dbReference>
<protein>
    <submittedName>
        <fullName evidence="8">Troponin I</fullName>
    </submittedName>
</protein>
<evidence type="ECO:0000313" key="7">
    <source>
        <dbReference type="Proteomes" id="UP000095287"/>
    </source>
</evidence>
<evidence type="ECO:0000313" key="8">
    <source>
        <dbReference type="WBParaSite" id="L893_g20113.t1"/>
    </source>
</evidence>
<keyword evidence="7" id="KW-1185">Reference proteome</keyword>
<organism evidence="7 8">
    <name type="scientific">Steinernema glaseri</name>
    <dbReference type="NCBI Taxonomy" id="37863"/>
    <lineage>
        <taxon>Eukaryota</taxon>
        <taxon>Metazoa</taxon>
        <taxon>Ecdysozoa</taxon>
        <taxon>Nematoda</taxon>
        <taxon>Chromadorea</taxon>
        <taxon>Rhabditida</taxon>
        <taxon>Tylenchina</taxon>
        <taxon>Panagrolaimomorpha</taxon>
        <taxon>Strongyloidoidea</taxon>
        <taxon>Steinernematidae</taxon>
        <taxon>Steinernema</taxon>
    </lineage>
</organism>
<dbReference type="GO" id="GO:0003779">
    <property type="term" value="F:actin binding"/>
    <property type="evidence" value="ECO:0007669"/>
    <property type="project" value="UniProtKB-KW"/>
</dbReference>
<evidence type="ECO:0000256" key="1">
    <source>
        <dbReference type="ARBA" id="ARBA00009930"/>
    </source>
</evidence>
<evidence type="ECO:0000256" key="6">
    <source>
        <dbReference type="SAM" id="Phobius"/>
    </source>
</evidence>
<feature type="compositionally biased region" description="Basic and acidic residues" evidence="5">
    <location>
        <begin position="348"/>
        <end position="370"/>
    </location>
</feature>
<keyword evidence="3" id="KW-0009">Actin-binding</keyword>
<feature type="compositionally biased region" description="Basic and acidic residues" evidence="5">
    <location>
        <begin position="166"/>
        <end position="190"/>
    </location>
</feature>
<evidence type="ECO:0000256" key="2">
    <source>
        <dbReference type="ARBA" id="ARBA00023179"/>
    </source>
</evidence>
<dbReference type="WBParaSite" id="L893_g20113.t1">
    <property type="protein sequence ID" value="L893_g20113.t1"/>
    <property type="gene ID" value="L893_g20113"/>
</dbReference>
<dbReference type="PANTHER" id="PTHR13738:SF1">
    <property type="entry name" value="TROPONIN I"/>
    <property type="match status" value="1"/>
</dbReference>
<keyword evidence="6" id="KW-0812">Transmembrane</keyword>
<evidence type="ECO:0000256" key="5">
    <source>
        <dbReference type="SAM" id="MobiDB-lite"/>
    </source>
</evidence>
<feature type="compositionally biased region" description="Acidic residues" evidence="5">
    <location>
        <begin position="387"/>
        <end position="408"/>
    </location>
</feature>